<dbReference type="GO" id="GO:0007411">
    <property type="term" value="P:axon guidance"/>
    <property type="evidence" value="ECO:0007669"/>
    <property type="project" value="TreeGrafter"/>
</dbReference>
<evidence type="ECO:0000256" key="6">
    <source>
        <dbReference type="PROSITE-ProRule" id="PRU00352"/>
    </source>
</evidence>
<dbReference type="PANTHER" id="PTHR11036:SF144">
    <property type="entry name" value="SEMAPHORIN-7A-LIKE"/>
    <property type="match status" value="1"/>
</dbReference>
<dbReference type="InterPro" id="IPR036352">
    <property type="entry name" value="Semap_dom_sf"/>
</dbReference>
<dbReference type="SUPFAM" id="SSF103575">
    <property type="entry name" value="Plexin repeat"/>
    <property type="match status" value="1"/>
</dbReference>
<evidence type="ECO:0000256" key="4">
    <source>
        <dbReference type="ARBA" id="ARBA00023157"/>
    </source>
</evidence>
<dbReference type="InterPro" id="IPR015943">
    <property type="entry name" value="WD40/YVTN_repeat-like_dom_sf"/>
</dbReference>
<dbReference type="GO" id="GO:0000122">
    <property type="term" value="P:negative regulation of transcription by RNA polymerase II"/>
    <property type="evidence" value="ECO:0007669"/>
    <property type="project" value="TreeGrafter"/>
</dbReference>
<dbReference type="SUPFAM" id="SSF101912">
    <property type="entry name" value="Sema domain"/>
    <property type="match status" value="1"/>
</dbReference>
<keyword evidence="5" id="KW-0325">Glycoprotein</keyword>
<dbReference type="Proteomes" id="UP001311232">
    <property type="component" value="Unassembled WGS sequence"/>
</dbReference>
<dbReference type="PROSITE" id="PS50835">
    <property type="entry name" value="IG_LIKE"/>
    <property type="match status" value="1"/>
</dbReference>
<evidence type="ECO:0000256" key="1">
    <source>
        <dbReference type="ARBA" id="ARBA00004370"/>
    </source>
</evidence>
<dbReference type="SMART" id="SM00423">
    <property type="entry name" value="PSI"/>
    <property type="match status" value="1"/>
</dbReference>
<dbReference type="GO" id="GO:0043931">
    <property type="term" value="P:ossification involved in bone maturation"/>
    <property type="evidence" value="ECO:0007669"/>
    <property type="project" value="TreeGrafter"/>
</dbReference>
<dbReference type="InterPro" id="IPR027231">
    <property type="entry name" value="Semaphorin"/>
</dbReference>
<dbReference type="GO" id="GO:0005886">
    <property type="term" value="C:plasma membrane"/>
    <property type="evidence" value="ECO:0007669"/>
    <property type="project" value="TreeGrafter"/>
</dbReference>
<evidence type="ECO:0000259" key="7">
    <source>
        <dbReference type="PROSITE" id="PS50835"/>
    </source>
</evidence>
<dbReference type="PANTHER" id="PTHR11036">
    <property type="entry name" value="SEMAPHORIN"/>
    <property type="match status" value="1"/>
</dbReference>
<dbReference type="InterPro" id="IPR013783">
    <property type="entry name" value="Ig-like_fold"/>
</dbReference>
<proteinExistence type="inferred from homology"/>
<name>A0AAV9R7N9_9TELE</name>
<dbReference type="GO" id="GO:0045499">
    <property type="term" value="F:chemorepellent activity"/>
    <property type="evidence" value="ECO:0007669"/>
    <property type="project" value="TreeGrafter"/>
</dbReference>
<dbReference type="InterPro" id="IPR002165">
    <property type="entry name" value="Plexin_repeat"/>
</dbReference>
<dbReference type="InterPro" id="IPR016201">
    <property type="entry name" value="PSI"/>
</dbReference>
<evidence type="ECO:0000313" key="10">
    <source>
        <dbReference type="Proteomes" id="UP001311232"/>
    </source>
</evidence>
<dbReference type="EMBL" id="JAHHUM010002320">
    <property type="protein sequence ID" value="KAK5604926.1"/>
    <property type="molecule type" value="Genomic_DNA"/>
</dbReference>
<evidence type="ECO:0000256" key="2">
    <source>
        <dbReference type="ARBA" id="ARBA00009492"/>
    </source>
</evidence>
<dbReference type="Gene3D" id="3.30.1680.10">
    <property type="entry name" value="ligand-binding face of the semaphorins, domain 2"/>
    <property type="match status" value="1"/>
</dbReference>
<dbReference type="GO" id="GO:0001755">
    <property type="term" value="P:neural crest cell migration"/>
    <property type="evidence" value="ECO:0007669"/>
    <property type="project" value="TreeGrafter"/>
</dbReference>
<evidence type="ECO:0000256" key="5">
    <source>
        <dbReference type="ARBA" id="ARBA00023180"/>
    </source>
</evidence>
<dbReference type="GO" id="GO:0005615">
    <property type="term" value="C:extracellular space"/>
    <property type="evidence" value="ECO:0007669"/>
    <property type="project" value="TreeGrafter"/>
</dbReference>
<dbReference type="Gene3D" id="2.60.40.10">
    <property type="entry name" value="Immunoglobulins"/>
    <property type="match status" value="1"/>
</dbReference>
<keyword evidence="3" id="KW-0472">Membrane</keyword>
<dbReference type="Pfam" id="PF01437">
    <property type="entry name" value="PSI"/>
    <property type="match status" value="1"/>
</dbReference>
<keyword evidence="10" id="KW-1185">Reference proteome</keyword>
<evidence type="ECO:0000313" key="9">
    <source>
        <dbReference type="EMBL" id="KAK5604926.1"/>
    </source>
</evidence>
<evidence type="ECO:0000259" key="8">
    <source>
        <dbReference type="PROSITE" id="PS51004"/>
    </source>
</evidence>
<keyword evidence="4" id="KW-1015">Disulfide bond</keyword>
<comment type="caution">
    <text evidence="6">Lacks conserved residue(s) required for the propagation of feature annotation.</text>
</comment>
<gene>
    <name evidence="9" type="ORF">CRENBAI_006521</name>
</gene>
<comment type="caution">
    <text evidence="9">The sequence shown here is derived from an EMBL/GenBank/DDBJ whole genome shotgun (WGS) entry which is preliminary data.</text>
</comment>
<dbReference type="SMART" id="SM00630">
    <property type="entry name" value="Sema"/>
    <property type="match status" value="1"/>
</dbReference>
<evidence type="ECO:0000256" key="3">
    <source>
        <dbReference type="ARBA" id="ARBA00023136"/>
    </source>
</evidence>
<comment type="similarity">
    <text evidence="2">Belongs to the semaphorin family.</text>
</comment>
<reference evidence="9 10" key="1">
    <citation type="submission" date="2021-06" db="EMBL/GenBank/DDBJ databases">
        <authorList>
            <person name="Palmer J.M."/>
        </authorList>
    </citation>
    <scope>NUCLEOTIDE SEQUENCE [LARGE SCALE GENOMIC DNA]</scope>
    <source>
        <strain evidence="9 10">MEX-2019</strain>
        <tissue evidence="9">Muscle</tissue>
    </source>
</reference>
<dbReference type="GO" id="GO:0030335">
    <property type="term" value="P:positive regulation of cell migration"/>
    <property type="evidence" value="ECO:0007669"/>
    <property type="project" value="TreeGrafter"/>
</dbReference>
<feature type="domain" description="Ig-like" evidence="7">
    <location>
        <begin position="503"/>
        <end position="578"/>
    </location>
</feature>
<dbReference type="Gene3D" id="2.130.10.10">
    <property type="entry name" value="YVTN repeat-like/Quinoprotein amine dehydrogenase"/>
    <property type="match status" value="1"/>
</dbReference>
<dbReference type="InterPro" id="IPR036179">
    <property type="entry name" value="Ig-like_dom_sf"/>
</dbReference>
<dbReference type="SUPFAM" id="SSF48726">
    <property type="entry name" value="Immunoglobulin"/>
    <property type="match status" value="1"/>
</dbReference>
<sequence length="609" mass="69373">MQVSQRGANSHIPRLVFTYKESTVKTFTLHEQNLLISLEGQPDAVISVKKTHLDFYHFKNSEKVPKKKKVVWEECPNNDCNITVVIQRKEGKLLFVCRTSSTRTECCEMDLSKELLTCVPTAKMDNIREFVIKEGEHSLLVETENSTDLYLTYSGAQEHVGIHKFGSKRVRPANHYKEQYYVGLVLSRRQYEVSQNKVYAFYKEKNKDTQLDSDMWLPYVSQVCMADAGGPKKKLQFSWTSLMNARLYCGHPDRKQHFSELVDVATVHSDRWQDTRVYALFRNEWGISAVCVYTIGDIDSIFTSSPFSGSNTDDDVDKQRKTCVPDSTRVTPDVLKKIETVSEMKEWVLPEKKFGPILFKLHNYTGIYVDAFPGNPHTVMFLSLSNGIIHKALHLENHSFVIAEYQPFNHSTHILSVILDPTFRKLYVSSKTELVQMNVENCGQYGKTCQDCVLSRDPYCSWKSNKCTSDTSGTFPVVRGNLTICSEDQGSTLRLSAEDSARPTAKNGDVTVPFQSSYFLRCPMSSHHAQYTWHSPEGSSSCNPGEGKCILLIDRMTPKQEGDYTCESEEMGYRKVLTQFHLRITSAGRTFGPTVWVCVVAVFSKSIWF</sequence>
<dbReference type="GO" id="GO:0071526">
    <property type="term" value="P:semaphorin-plexin signaling pathway"/>
    <property type="evidence" value="ECO:0007669"/>
    <property type="project" value="TreeGrafter"/>
</dbReference>
<dbReference type="PROSITE" id="PS51004">
    <property type="entry name" value="SEMA"/>
    <property type="match status" value="1"/>
</dbReference>
<feature type="domain" description="Sema" evidence="8">
    <location>
        <begin position="1"/>
        <end position="439"/>
    </location>
</feature>
<protein>
    <recommendedName>
        <fullName evidence="11">Sema domain-containing protein</fullName>
    </recommendedName>
</protein>
<organism evidence="9 10">
    <name type="scientific">Crenichthys baileyi</name>
    <name type="common">White River springfish</name>
    <dbReference type="NCBI Taxonomy" id="28760"/>
    <lineage>
        <taxon>Eukaryota</taxon>
        <taxon>Metazoa</taxon>
        <taxon>Chordata</taxon>
        <taxon>Craniata</taxon>
        <taxon>Vertebrata</taxon>
        <taxon>Euteleostomi</taxon>
        <taxon>Actinopterygii</taxon>
        <taxon>Neopterygii</taxon>
        <taxon>Teleostei</taxon>
        <taxon>Neoteleostei</taxon>
        <taxon>Acanthomorphata</taxon>
        <taxon>Ovalentaria</taxon>
        <taxon>Atherinomorphae</taxon>
        <taxon>Cyprinodontiformes</taxon>
        <taxon>Goodeidae</taxon>
        <taxon>Crenichthys</taxon>
    </lineage>
</organism>
<dbReference type="InterPro" id="IPR007110">
    <property type="entry name" value="Ig-like_dom"/>
</dbReference>
<dbReference type="Pfam" id="PF01403">
    <property type="entry name" value="Sema"/>
    <property type="match status" value="1"/>
</dbReference>
<comment type="subcellular location">
    <subcellularLocation>
        <location evidence="1">Membrane</location>
    </subcellularLocation>
</comment>
<dbReference type="GO" id="GO:0030215">
    <property type="term" value="F:semaphorin receptor binding"/>
    <property type="evidence" value="ECO:0007669"/>
    <property type="project" value="InterPro"/>
</dbReference>
<accession>A0AAV9R7N9</accession>
<evidence type="ECO:0008006" key="11">
    <source>
        <dbReference type="Google" id="ProtNLM"/>
    </source>
</evidence>
<dbReference type="AlphaFoldDB" id="A0AAV9R7N9"/>
<dbReference type="InterPro" id="IPR001627">
    <property type="entry name" value="Semap_dom"/>
</dbReference>
<dbReference type="FunFam" id="2.60.40.10:FF:001170">
    <property type="entry name" value="Sema domain, immunoglobulin domain (Ig), short basic domain, secreted, (Semaphorin) 3F"/>
    <property type="match status" value="1"/>
</dbReference>